<reference evidence="2" key="1">
    <citation type="submission" date="2022-10" db="EMBL/GenBank/DDBJ databases">
        <authorList>
            <person name="Chen Y."/>
            <person name="Dougan E. K."/>
            <person name="Chan C."/>
            <person name="Rhodes N."/>
            <person name="Thang M."/>
        </authorList>
    </citation>
    <scope>NUCLEOTIDE SEQUENCE</scope>
</reference>
<dbReference type="Proteomes" id="UP001152797">
    <property type="component" value="Unassembled WGS sequence"/>
</dbReference>
<evidence type="ECO:0000313" key="3">
    <source>
        <dbReference type="EMBL" id="CAL4787557.1"/>
    </source>
</evidence>
<dbReference type="Pfam" id="PF13475">
    <property type="entry name" value="DUF4116"/>
    <property type="match status" value="3"/>
</dbReference>
<accession>A0A9P1CYZ9</accession>
<evidence type="ECO:0000313" key="2">
    <source>
        <dbReference type="EMBL" id="CAI4000245.1"/>
    </source>
</evidence>
<reference evidence="3 4" key="2">
    <citation type="submission" date="2024-05" db="EMBL/GenBank/DDBJ databases">
        <authorList>
            <person name="Chen Y."/>
            <person name="Shah S."/>
            <person name="Dougan E. K."/>
            <person name="Thang M."/>
            <person name="Chan C."/>
        </authorList>
    </citation>
    <scope>NUCLEOTIDE SEQUENCE [LARGE SCALE GENOMIC DNA]</scope>
</reference>
<dbReference type="AlphaFoldDB" id="A0A9P1CYZ9"/>
<organism evidence="2">
    <name type="scientific">Cladocopium goreaui</name>
    <dbReference type="NCBI Taxonomy" id="2562237"/>
    <lineage>
        <taxon>Eukaryota</taxon>
        <taxon>Sar</taxon>
        <taxon>Alveolata</taxon>
        <taxon>Dinophyceae</taxon>
        <taxon>Suessiales</taxon>
        <taxon>Symbiodiniaceae</taxon>
        <taxon>Cladocopium</taxon>
    </lineage>
</organism>
<gene>
    <name evidence="2" type="ORF">C1SCF055_LOCUS26379</name>
</gene>
<keyword evidence="4" id="KW-1185">Reference proteome</keyword>
<proteinExistence type="predicted"/>
<name>A0A9P1CYZ9_9DINO</name>
<feature type="domain" description="DUF4116" evidence="1">
    <location>
        <begin position="117"/>
        <end position="165"/>
    </location>
</feature>
<comment type="caution">
    <text evidence="2">The sequence shown here is derived from an EMBL/GenBank/DDBJ whole genome shotgun (WGS) entry which is preliminary data.</text>
</comment>
<dbReference type="EMBL" id="CAMXCT020002757">
    <property type="protein sequence ID" value="CAL1153620.1"/>
    <property type="molecule type" value="Genomic_DNA"/>
</dbReference>
<dbReference type="EMBL" id="CAMXCT010002757">
    <property type="protein sequence ID" value="CAI4000245.1"/>
    <property type="molecule type" value="Genomic_DNA"/>
</dbReference>
<dbReference type="InterPro" id="IPR025197">
    <property type="entry name" value="DUF4116"/>
</dbReference>
<dbReference type="OrthoDB" id="434530at2759"/>
<evidence type="ECO:0000259" key="1">
    <source>
        <dbReference type="Pfam" id="PF13475"/>
    </source>
</evidence>
<dbReference type="EMBL" id="CAMXCT030002757">
    <property type="protein sequence ID" value="CAL4787557.1"/>
    <property type="molecule type" value="Genomic_DNA"/>
</dbReference>
<feature type="domain" description="DUF4116" evidence="1">
    <location>
        <begin position="18"/>
        <end position="66"/>
    </location>
</feature>
<protein>
    <recommendedName>
        <fullName evidence="1">DUF4116 domain-containing protein</fullName>
    </recommendedName>
</protein>
<evidence type="ECO:0000313" key="4">
    <source>
        <dbReference type="Proteomes" id="UP001152797"/>
    </source>
</evidence>
<sequence>MESPWERLRDGTDADRQDRSLVLAAVAEEGIALQFAAPELQGDHEVVLAAIQQDPDALQYASDSLRRCREVVAAAVEGAGSSLQFADPSLWEDRSFLLPAVKRDGRLLRLAPAGIQDRELVLEAVRQDADALEFASESMRADKEVVLCSVSSSGENLRLACKELQEDRDVVMAAIKTGQADIHHVGPHVKLRTLEAAQELVPWTQVDLVEPAGDFRSFNLDIFGPPAPSGGVGAGRESQDVCRVEGCTPCLYFMIQRGCAGSTCGWCHLRHDPRNEPKRSRPRKATRETYKELIENALELEEPERQKELQGLAAVHSYYRKVIIQKLKEMTEG</sequence>
<feature type="domain" description="DUF4116" evidence="1">
    <location>
        <begin position="68"/>
        <end position="112"/>
    </location>
</feature>